<sequence length="160" mass="17650">MSAEIVPLNGAHDVTQLNCGVPEFDEWLKKTARTSEERDLARTYVIADENDVVIACRALVASSMESSALTSNNRHGLPRFIPAILLGRLAVDLEHKGLRSAFLGHACRTAVEVSGQVGARYLFADAMNEAARSWYLKKEMKAVNDSNVCYARIKDLRAEV</sequence>
<gene>
    <name evidence="4" type="ORF">FDA38_09775</name>
</gene>
<protein>
    <recommendedName>
        <fullName evidence="6">N-acetyltransferase domain-containing protein</fullName>
    </recommendedName>
</protein>
<keyword evidence="1" id="KW-1277">Toxin-antitoxin system</keyword>
<evidence type="ECO:0000313" key="5">
    <source>
        <dbReference type="Proteomes" id="UP000305836"/>
    </source>
</evidence>
<comment type="caution">
    <text evidence="4">The sequence shown here is derived from an EMBL/GenBank/DDBJ whole genome shotgun (WGS) entry which is preliminary data.</text>
</comment>
<proteinExistence type="predicted"/>
<name>A0A4V5UZI4_9ACTN</name>
<evidence type="ECO:0000256" key="3">
    <source>
        <dbReference type="ARBA" id="ARBA00023315"/>
    </source>
</evidence>
<keyword evidence="2" id="KW-0808">Transferase</keyword>
<reference evidence="4 5" key="1">
    <citation type="submission" date="2019-04" db="EMBL/GenBank/DDBJ databases">
        <title>Kribbella sp. NEAU-THZ 27 nov., a novel actinomycete isolated from soil.</title>
        <authorList>
            <person name="Duan L."/>
        </authorList>
    </citation>
    <scope>NUCLEOTIDE SEQUENCE [LARGE SCALE GENOMIC DNA]</scope>
    <source>
        <strain evidence="5">NEAU-THZ27</strain>
    </source>
</reference>
<dbReference type="RefSeq" id="WP_137253689.1">
    <property type="nucleotide sequence ID" value="NZ_JBHSPQ010000001.1"/>
</dbReference>
<dbReference type="Gene3D" id="3.40.630.30">
    <property type="match status" value="1"/>
</dbReference>
<dbReference type="GO" id="GO:0016746">
    <property type="term" value="F:acyltransferase activity"/>
    <property type="evidence" value="ECO:0007669"/>
    <property type="project" value="UniProtKB-KW"/>
</dbReference>
<evidence type="ECO:0000313" key="4">
    <source>
        <dbReference type="EMBL" id="TKK83003.1"/>
    </source>
</evidence>
<accession>A0A4V5UZI4</accession>
<evidence type="ECO:0008006" key="6">
    <source>
        <dbReference type="Google" id="ProtNLM"/>
    </source>
</evidence>
<dbReference type="EMBL" id="SZPZ01000001">
    <property type="protein sequence ID" value="TKK83003.1"/>
    <property type="molecule type" value="Genomic_DNA"/>
</dbReference>
<evidence type="ECO:0000256" key="1">
    <source>
        <dbReference type="ARBA" id="ARBA00022649"/>
    </source>
</evidence>
<keyword evidence="3" id="KW-0012">Acyltransferase</keyword>
<dbReference type="Proteomes" id="UP000305836">
    <property type="component" value="Unassembled WGS sequence"/>
</dbReference>
<dbReference type="AlphaFoldDB" id="A0A4V5UZI4"/>
<dbReference type="InterPro" id="IPR016181">
    <property type="entry name" value="Acyl_CoA_acyltransferase"/>
</dbReference>
<keyword evidence="5" id="KW-1185">Reference proteome</keyword>
<evidence type="ECO:0000256" key="2">
    <source>
        <dbReference type="ARBA" id="ARBA00022679"/>
    </source>
</evidence>
<organism evidence="4 5">
    <name type="scientific">Kribbella jiaozuonensis</name>
    <dbReference type="NCBI Taxonomy" id="2575441"/>
    <lineage>
        <taxon>Bacteria</taxon>
        <taxon>Bacillati</taxon>
        <taxon>Actinomycetota</taxon>
        <taxon>Actinomycetes</taxon>
        <taxon>Propionibacteriales</taxon>
        <taxon>Kribbellaceae</taxon>
        <taxon>Kribbella</taxon>
    </lineage>
</organism>
<dbReference type="PANTHER" id="PTHR36449">
    <property type="entry name" value="ACETYLTRANSFERASE-RELATED"/>
    <property type="match status" value="1"/>
</dbReference>
<dbReference type="OrthoDB" id="5243635at2"/>
<dbReference type="PANTHER" id="PTHR36449:SF1">
    <property type="entry name" value="ACETYLTRANSFERASE"/>
    <property type="match status" value="1"/>
</dbReference>
<dbReference type="SUPFAM" id="SSF55729">
    <property type="entry name" value="Acyl-CoA N-acyltransferases (Nat)"/>
    <property type="match status" value="1"/>
</dbReference>